<accession>A0A1Q9EPJ8</accession>
<reference evidence="1 2" key="1">
    <citation type="submission" date="2016-02" db="EMBL/GenBank/DDBJ databases">
        <title>Genome analysis of coral dinoflagellate symbionts highlights evolutionary adaptations to a symbiotic lifestyle.</title>
        <authorList>
            <person name="Aranda M."/>
            <person name="Li Y."/>
            <person name="Liew Y.J."/>
            <person name="Baumgarten S."/>
            <person name="Simakov O."/>
            <person name="Wilson M."/>
            <person name="Piel J."/>
            <person name="Ashoor H."/>
            <person name="Bougouffa S."/>
            <person name="Bajic V.B."/>
            <person name="Ryu T."/>
            <person name="Ravasi T."/>
            <person name="Bayer T."/>
            <person name="Micklem G."/>
            <person name="Kim H."/>
            <person name="Bhak J."/>
            <person name="Lajeunesse T.C."/>
            <person name="Voolstra C.R."/>
        </authorList>
    </citation>
    <scope>NUCLEOTIDE SEQUENCE [LARGE SCALE GENOMIC DNA]</scope>
    <source>
        <strain evidence="1 2">CCMP2467</strain>
    </source>
</reference>
<dbReference type="EMBL" id="LSRX01000098">
    <property type="protein sequence ID" value="OLQ09365.1"/>
    <property type="molecule type" value="Genomic_DNA"/>
</dbReference>
<gene>
    <name evidence="1" type="ORF">AK812_SmicGene7052</name>
</gene>
<name>A0A1Q9EPJ8_SYMMI</name>
<sequence>MGVTTGSPCKLPPKDMTNQLSYHGYSRSNEIALLDTWAKSSQPDLEAEVAKLAKQSEGTLKADAREKVTFTLKMLKQILRAKKKGEEL</sequence>
<protein>
    <submittedName>
        <fullName evidence="1">Uncharacterized protein</fullName>
    </submittedName>
</protein>
<organism evidence="1 2">
    <name type="scientific">Symbiodinium microadriaticum</name>
    <name type="common">Dinoflagellate</name>
    <name type="synonym">Zooxanthella microadriatica</name>
    <dbReference type="NCBI Taxonomy" id="2951"/>
    <lineage>
        <taxon>Eukaryota</taxon>
        <taxon>Sar</taxon>
        <taxon>Alveolata</taxon>
        <taxon>Dinophyceae</taxon>
        <taxon>Suessiales</taxon>
        <taxon>Symbiodiniaceae</taxon>
        <taxon>Symbiodinium</taxon>
    </lineage>
</organism>
<keyword evidence="2" id="KW-1185">Reference proteome</keyword>
<proteinExistence type="predicted"/>
<evidence type="ECO:0000313" key="1">
    <source>
        <dbReference type="EMBL" id="OLQ09365.1"/>
    </source>
</evidence>
<dbReference type="Proteomes" id="UP000186817">
    <property type="component" value="Unassembled WGS sequence"/>
</dbReference>
<comment type="caution">
    <text evidence="1">The sequence shown here is derived from an EMBL/GenBank/DDBJ whole genome shotgun (WGS) entry which is preliminary data.</text>
</comment>
<dbReference type="AlphaFoldDB" id="A0A1Q9EPJ8"/>
<evidence type="ECO:0000313" key="2">
    <source>
        <dbReference type="Proteomes" id="UP000186817"/>
    </source>
</evidence>